<protein>
    <recommendedName>
        <fullName evidence="1">Ig-like domain-containing protein</fullName>
    </recommendedName>
</protein>
<dbReference type="AlphaFoldDB" id="A0A2K0THP0"/>
<organism evidence="2 3">
    <name type="scientific">Trichoderma gamsii</name>
    <dbReference type="NCBI Taxonomy" id="398673"/>
    <lineage>
        <taxon>Eukaryota</taxon>
        <taxon>Fungi</taxon>
        <taxon>Dikarya</taxon>
        <taxon>Ascomycota</taxon>
        <taxon>Pezizomycotina</taxon>
        <taxon>Sordariomycetes</taxon>
        <taxon>Hypocreomycetidae</taxon>
        <taxon>Hypocreales</taxon>
        <taxon>Hypocreaceae</taxon>
        <taxon>Trichoderma</taxon>
    </lineage>
</organism>
<proteinExistence type="predicted"/>
<dbReference type="Proteomes" id="UP000236546">
    <property type="component" value="Unassembled WGS sequence"/>
</dbReference>
<feature type="domain" description="Ig-like" evidence="1">
    <location>
        <begin position="222"/>
        <end position="351"/>
    </location>
</feature>
<accession>A0A2K0THP0</accession>
<dbReference type="EMBL" id="MTYH01000026">
    <property type="protein sequence ID" value="PNP45048.1"/>
    <property type="molecule type" value="Genomic_DNA"/>
</dbReference>
<dbReference type="OrthoDB" id="73875at2759"/>
<gene>
    <name evidence="2" type="ORF">TGAMA5MH_03097</name>
</gene>
<dbReference type="InterPro" id="IPR007110">
    <property type="entry name" value="Ig-like_dom"/>
</dbReference>
<evidence type="ECO:0000259" key="1">
    <source>
        <dbReference type="PROSITE" id="PS50835"/>
    </source>
</evidence>
<comment type="caution">
    <text evidence="2">The sequence shown here is derived from an EMBL/GenBank/DDBJ whole genome shotgun (WGS) entry which is preliminary data.</text>
</comment>
<evidence type="ECO:0000313" key="2">
    <source>
        <dbReference type="EMBL" id="PNP45048.1"/>
    </source>
</evidence>
<dbReference type="PROSITE" id="PS50835">
    <property type="entry name" value="IG_LIKE"/>
    <property type="match status" value="1"/>
</dbReference>
<evidence type="ECO:0000313" key="3">
    <source>
        <dbReference type="Proteomes" id="UP000236546"/>
    </source>
</evidence>
<name>A0A2K0THP0_9HYPO</name>
<sequence>MEDVVLVAALLVVERSIVPSLVVGVNVDSLGVMEVVAWDFAEEAVVYSVADLDAELGAVCKQEVAVAPRKKRHQRLNRAEQLPRPLSRLCEPTGFINFSPGTVDADSMPLTLLEGSDDALASIAASVASWLNPLYTSLDPVMTSGTTITASATAPAVTTSASTTTATAISASSCDIKSTSLSSYCSCDGGYGVSLSTKANKSKTTFLVCDVTPALTISTITPTTTSTKSHTPSTTTSGSESTSTAVALYLTYFSASECPTGFTCEDDGKWNAVMVDNGLSYGPAVPIQGTWNQDGMVDGSQATFCDQTSTFTVDGDNIKGSSNVSQYGSYVCKKQAIPPQNTWYDPENTVSYDIEGAWTCFTDICGLT</sequence>
<reference evidence="2 3" key="1">
    <citation type="submission" date="2017-02" db="EMBL/GenBank/DDBJ databases">
        <title>Genomes of Trichoderma spp. with biocontrol activity.</title>
        <authorList>
            <person name="Gardiner D."/>
            <person name="Kazan K."/>
            <person name="Vos C."/>
            <person name="Harvey P."/>
        </authorList>
    </citation>
    <scope>NUCLEOTIDE SEQUENCE [LARGE SCALE GENOMIC DNA]</scope>
    <source>
        <strain evidence="2 3">A5MH</strain>
    </source>
</reference>